<dbReference type="GO" id="GO:0008299">
    <property type="term" value="P:isoprenoid biosynthetic process"/>
    <property type="evidence" value="ECO:0007669"/>
    <property type="project" value="InterPro"/>
</dbReference>
<keyword evidence="4" id="KW-1185">Reference proteome</keyword>
<dbReference type="GO" id="GO:0050518">
    <property type="term" value="F:2-C-methyl-D-erythritol 4-phosphate cytidylyltransferase activity"/>
    <property type="evidence" value="ECO:0007669"/>
    <property type="project" value="TreeGrafter"/>
</dbReference>
<dbReference type="RefSeq" id="WP_179962342.1">
    <property type="nucleotide sequence ID" value="NZ_AP022591.1"/>
</dbReference>
<dbReference type="Proteomes" id="UP000466431">
    <property type="component" value="Chromosome"/>
</dbReference>
<dbReference type="PROSITE" id="PS01295">
    <property type="entry name" value="ISPD"/>
    <property type="match status" value="1"/>
</dbReference>
<evidence type="ECO:0000256" key="1">
    <source>
        <dbReference type="ARBA" id="ARBA00022679"/>
    </source>
</evidence>
<reference evidence="3 4" key="1">
    <citation type="journal article" date="2019" name="Emerg. Microbes Infect.">
        <title>Comprehensive subspecies identification of 175 nontuberculous mycobacteria species based on 7547 genomic profiles.</title>
        <authorList>
            <person name="Matsumoto Y."/>
            <person name="Kinjo T."/>
            <person name="Motooka D."/>
            <person name="Nabeya D."/>
            <person name="Jung N."/>
            <person name="Uechi K."/>
            <person name="Horii T."/>
            <person name="Iida T."/>
            <person name="Fujita J."/>
            <person name="Nakamura S."/>
        </authorList>
    </citation>
    <scope>NUCLEOTIDE SEQUENCE [LARGE SCALE GENOMIC DNA]</scope>
    <source>
        <strain evidence="3 4">JCM 18439</strain>
    </source>
</reference>
<keyword evidence="2 3" id="KW-0548">Nucleotidyltransferase</keyword>
<protein>
    <submittedName>
        <fullName evidence="3">2-C-methyl-D-erythritol 4-phosphate cytidylyltransferase</fullName>
    </submittedName>
</protein>
<evidence type="ECO:0000313" key="4">
    <source>
        <dbReference type="Proteomes" id="UP000466431"/>
    </source>
</evidence>
<proteinExistence type="predicted"/>
<dbReference type="InterPro" id="IPR029044">
    <property type="entry name" value="Nucleotide-diphossugar_trans"/>
</dbReference>
<dbReference type="Pfam" id="PF01128">
    <property type="entry name" value="IspD"/>
    <property type="match status" value="1"/>
</dbReference>
<dbReference type="PANTHER" id="PTHR32125">
    <property type="entry name" value="2-C-METHYL-D-ERYTHRITOL 4-PHOSPHATE CYTIDYLYLTRANSFERASE, CHLOROPLASTIC"/>
    <property type="match status" value="1"/>
</dbReference>
<evidence type="ECO:0000256" key="2">
    <source>
        <dbReference type="ARBA" id="ARBA00022695"/>
    </source>
</evidence>
<accession>A0A7I7RB90</accession>
<dbReference type="InterPro" id="IPR034683">
    <property type="entry name" value="IspD/TarI"/>
</dbReference>
<dbReference type="KEGG" id="mcee:MCEL_00620"/>
<dbReference type="SUPFAM" id="SSF53448">
    <property type="entry name" value="Nucleotide-diphospho-sugar transferases"/>
    <property type="match status" value="1"/>
</dbReference>
<organism evidence="3 4">
    <name type="scientific">Mycolicibacterium celeriflavum</name>
    <name type="common">Mycobacterium celeriflavum</name>
    <dbReference type="NCBI Taxonomy" id="1249101"/>
    <lineage>
        <taxon>Bacteria</taxon>
        <taxon>Bacillati</taxon>
        <taxon>Actinomycetota</taxon>
        <taxon>Actinomycetes</taxon>
        <taxon>Mycobacteriales</taxon>
        <taxon>Mycobacteriaceae</taxon>
        <taxon>Mycolicibacterium</taxon>
    </lineage>
</organism>
<dbReference type="CDD" id="cd02516">
    <property type="entry name" value="CDP-ME_synthetase"/>
    <property type="match status" value="1"/>
</dbReference>
<dbReference type="InterPro" id="IPR018294">
    <property type="entry name" value="ISPD_synthase_CS"/>
</dbReference>
<dbReference type="PANTHER" id="PTHR32125:SF4">
    <property type="entry name" value="2-C-METHYL-D-ERYTHRITOL 4-PHOSPHATE CYTIDYLYLTRANSFERASE, CHLOROPLASTIC"/>
    <property type="match status" value="1"/>
</dbReference>
<dbReference type="InterPro" id="IPR050088">
    <property type="entry name" value="IspD/TarI_cytidylyltransf_bact"/>
</dbReference>
<dbReference type="AlphaFoldDB" id="A0A7I7RB90"/>
<gene>
    <name evidence="3" type="primary">ispD</name>
    <name evidence="3" type="ORF">MCEL_00620</name>
</gene>
<evidence type="ECO:0000313" key="3">
    <source>
        <dbReference type="EMBL" id="BBY41767.1"/>
    </source>
</evidence>
<sequence>MSIREPHAVAVVLAAGMGARVGAAGNKAYLPLAGRPMVAWSLETLSRVSDVERIVLVYRRGELDLARDVVARELPMARVEFVEGGDSRHSSELNVLRHLTAAIESGSIDVVLIHDAARPVAGPEMFARALAVAREFGGAIPALPLTDVVTTELQQPAGAPTLVRVQTPQAFRAVPLLEAYRSAERHRFEGTDTSSCIEAFTDVAVHTFPGELRNIKVTFARDIAIAEHLLAGVSTNGDSP</sequence>
<dbReference type="Gene3D" id="3.90.550.10">
    <property type="entry name" value="Spore Coat Polysaccharide Biosynthesis Protein SpsA, Chain A"/>
    <property type="match status" value="1"/>
</dbReference>
<dbReference type="EMBL" id="AP022591">
    <property type="protein sequence ID" value="BBY41767.1"/>
    <property type="molecule type" value="Genomic_DNA"/>
</dbReference>
<keyword evidence="1 3" id="KW-0808">Transferase</keyword>
<name>A0A7I7RB90_MYCCF</name>